<dbReference type="AlphaFoldDB" id="A0A016S7W9"/>
<accession>A0A016S7W9</accession>
<sequence length="77" mass="8811">MTTSSPPLPSQLPRPLKPQHHRVGVASLVLILTTHLPVCLYGERWLRAHAAHLFGHHCIRLMLHPPHRYTAVIIRYV</sequence>
<keyword evidence="3" id="KW-1185">Reference proteome</keyword>
<reference evidence="3" key="1">
    <citation type="journal article" date="2015" name="Nat. Genet.">
        <title>The genome and transcriptome of the zoonotic hookworm Ancylostoma ceylanicum identify infection-specific gene families.</title>
        <authorList>
            <person name="Schwarz E.M."/>
            <person name="Hu Y."/>
            <person name="Antoshechkin I."/>
            <person name="Miller M.M."/>
            <person name="Sternberg P.W."/>
            <person name="Aroian R.V."/>
        </authorList>
    </citation>
    <scope>NUCLEOTIDE SEQUENCE</scope>
    <source>
        <strain evidence="3">HY135</strain>
    </source>
</reference>
<dbReference type="Proteomes" id="UP000024635">
    <property type="component" value="Unassembled WGS sequence"/>
</dbReference>
<protein>
    <submittedName>
        <fullName evidence="2">Uncharacterized protein</fullName>
    </submittedName>
</protein>
<gene>
    <name evidence="2" type="primary">Acey_s0273.g1000</name>
    <name evidence="2" type="ORF">Y032_0273g1000</name>
</gene>
<proteinExistence type="predicted"/>
<dbReference type="EMBL" id="JARK01001609">
    <property type="protein sequence ID" value="EYB86728.1"/>
    <property type="molecule type" value="Genomic_DNA"/>
</dbReference>
<name>A0A016S7W9_9BILA</name>
<keyword evidence="1" id="KW-0472">Membrane</keyword>
<evidence type="ECO:0000313" key="2">
    <source>
        <dbReference type="EMBL" id="EYB86728.1"/>
    </source>
</evidence>
<feature type="transmembrane region" description="Helical" evidence="1">
    <location>
        <begin position="20"/>
        <end position="41"/>
    </location>
</feature>
<evidence type="ECO:0000256" key="1">
    <source>
        <dbReference type="SAM" id="Phobius"/>
    </source>
</evidence>
<organism evidence="2 3">
    <name type="scientific">Ancylostoma ceylanicum</name>
    <dbReference type="NCBI Taxonomy" id="53326"/>
    <lineage>
        <taxon>Eukaryota</taxon>
        <taxon>Metazoa</taxon>
        <taxon>Ecdysozoa</taxon>
        <taxon>Nematoda</taxon>
        <taxon>Chromadorea</taxon>
        <taxon>Rhabditida</taxon>
        <taxon>Rhabditina</taxon>
        <taxon>Rhabditomorpha</taxon>
        <taxon>Strongyloidea</taxon>
        <taxon>Ancylostomatidae</taxon>
        <taxon>Ancylostomatinae</taxon>
        <taxon>Ancylostoma</taxon>
    </lineage>
</organism>
<keyword evidence="1" id="KW-1133">Transmembrane helix</keyword>
<evidence type="ECO:0000313" key="3">
    <source>
        <dbReference type="Proteomes" id="UP000024635"/>
    </source>
</evidence>
<keyword evidence="1" id="KW-0812">Transmembrane</keyword>
<comment type="caution">
    <text evidence="2">The sequence shown here is derived from an EMBL/GenBank/DDBJ whole genome shotgun (WGS) entry which is preliminary data.</text>
</comment>